<reference evidence="2 3" key="1">
    <citation type="submission" date="2024-10" db="EMBL/GenBank/DDBJ databases">
        <title>The Natural Products Discovery Center: Release of the First 8490 Sequenced Strains for Exploring Actinobacteria Biosynthetic Diversity.</title>
        <authorList>
            <person name="Kalkreuter E."/>
            <person name="Kautsar S.A."/>
            <person name="Yang D."/>
            <person name="Bader C.D."/>
            <person name="Teijaro C.N."/>
            <person name="Fluegel L."/>
            <person name="Davis C.M."/>
            <person name="Simpson J.R."/>
            <person name="Lauterbach L."/>
            <person name="Steele A.D."/>
            <person name="Gui C."/>
            <person name="Meng S."/>
            <person name="Li G."/>
            <person name="Viehrig K."/>
            <person name="Ye F."/>
            <person name="Su P."/>
            <person name="Kiefer A.F."/>
            <person name="Nichols A."/>
            <person name="Cepeda A.J."/>
            <person name="Yan W."/>
            <person name="Fan B."/>
            <person name="Jiang Y."/>
            <person name="Adhikari A."/>
            <person name="Zheng C.-J."/>
            <person name="Schuster L."/>
            <person name="Cowan T.M."/>
            <person name="Smanski M.J."/>
            <person name="Chevrette M.G."/>
            <person name="De Carvalho L.P.S."/>
            <person name="Shen B."/>
        </authorList>
    </citation>
    <scope>NUCLEOTIDE SEQUENCE [LARGE SCALE GENOMIC DNA]</scope>
    <source>
        <strain evidence="2 3">NPDC050545</strain>
    </source>
</reference>
<name>A0ABW7YVC1_9ACTN</name>
<gene>
    <name evidence="2" type="ORF">ACIBG2_20960</name>
</gene>
<accession>A0ABW7YVC1</accession>
<feature type="transmembrane region" description="Helical" evidence="1">
    <location>
        <begin position="28"/>
        <end position="52"/>
    </location>
</feature>
<protein>
    <submittedName>
        <fullName evidence="2">Uncharacterized protein</fullName>
    </submittedName>
</protein>
<dbReference type="EMBL" id="JBITGY010000005">
    <property type="protein sequence ID" value="MFI6499872.1"/>
    <property type="molecule type" value="Genomic_DNA"/>
</dbReference>
<dbReference type="Proteomes" id="UP001612741">
    <property type="component" value="Unassembled WGS sequence"/>
</dbReference>
<evidence type="ECO:0000313" key="3">
    <source>
        <dbReference type="Proteomes" id="UP001612741"/>
    </source>
</evidence>
<keyword evidence="1" id="KW-0812">Transmembrane</keyword>
<keyword evidence="1" id="KW-0472">Membrane</keyword>
<dbReference type="RefSeq" id="WP_397083437.1">
    <property type="nucleotide sequence ID" value="NZ_JBITGY010000005.1"/>
</dbReference>
<evidence type="ECO:0000313" key="2">
    <source>
        <dbReference type="EMBL" id="MFI6499872.1"/>
    </source>
</evidence>
<proteinExistence type="predicted"/>
<organism evidence="2 3">
    <name type="scientific">Nonomuraea typhae</name>
    <dbReference type="NCBI Taxonomy" id="2603600"/>
    <lineage>
        <taxon>Bacteria</taxon>
        <taxon>Bacillati</taxon>
        <taxon>Actinomycetota</taxon>
        <taxon>Actinomycetes</taxon>
        <taxon>Streptosporangiales</taxon>
        <taxon>Streptosporangiaceae</taxon>
        <taxon>Nonomuraea</taxon>
    </lineage>
</organism>
<sequence>MPVSVPGDGAIADRRDRMARFAAGAGQVVARAAAVGVLLAAGWLLAMVFGMLSADPAAASATHTSVAAGSVMGDFPTAGDATSVMDNAEAMAGLRVDGLTSQSTPGMPDPSTMSKNMGANGLAPNGGGNGPFGPSMGDVARSVFDPRLVAQRAPLACVLPPVVRTAADDPSVSPD</sequence>
<comment type="caution">
    <text evidence="2">The sequence shown here is derived from an EMBL/GenBank/DDBJ whole genome shotgun (WGS) entry which is preliminary data.</text>
</comment>
<evidence type="ECO:0000256" key="1">
    <source>
        <dbReference type="SAM" id="Phobius"/>
    </source>
</evidence>
<keyword evidence="3" id="KW-1185">Reference proteome</keyword>
<keyword evidence="1" id="KW-1133">Transmembrane helix</keyword>